<evidence type="ECO:0000256" key="4">
    <source>
        <dbReference type="ARBA" id="ARBA00022617"/>
    </source>
</evidence>
<evidence type="ECO:0000256" key="2">
    <source>
        <dbReference type="ARBA" id="ARBA00005997"/>
    </source>
</evidence>
<dbReference type="PANTHER" id="PTHR31356:SF53">
    <property type="entry name" value="HEME PEROXIDASE"/>
    <property type="match status" value="1"/>
</dbReference>
<evidence type="ECO:0000256" key="6">
    <source>
        <dbReference type="ARBA" id="ARBA00023002"/>
    </source>
</evidence>
<evidence type="ECO:0000259" key="9">
    <source>
        <dbReference type="PROSITE" id="PS50873"/>
    </source>
</evidence>
<dbReference type="PROSITE" id="PS50873">
    <property type="entry name" value="PEROXIDASE_4"/>
    <property type="match status" value="1"/>
</dbReference>
<dbReference type="PRINTS" id="PR00458">
    <property type="entry name" value="PEROXIDASE"/>
</dbReference>
<evidence type="ECO:0000256" key="5">
    <source>
        <dbReference type="ARBA" id="ARBA00022723"/>
    </source>
</evidence>
<proteinExistence type="inferred from homology"/>
<evidence type="ECO:0000256" key="7">
    <source>
        <dbReference type="ARBA" id="ARBA00023004"/>
    </source>
</evidence>
<name>A0A8H6XQU5_9AGAR</name>
<evidence type="ECO:0000313" key="10">
    <source>
        <dbReference type="EMBL" id="KAF7344811.1"/>
    </source>
</evidence>
<dbReference type="Gene3D" id="1.10.520.10">
    <property type="match status" value="1"/>
</dbReference>
<evidence type="ECO:0000256" key="3">
    <source>
        <dbReference type="ARBA" id="ARBA00022559"/>
    </source>
</evidence>
<evidence type="ECO:0000313" key="11">
    <source>
        <dbReference type="Proteomes" id="UP000620124"/>
    </source>
</evidence>
<dbReference type="GO" id="GO:0000302">
    <property type="term" value="P:response to reactive oxygen species"/>
    <property type="evidence" value="ECO:0007669"/>
    <property type="project" value="TreeGrafter"/>
</dbReference>
<organism evidence="10 11">
    <name type="scientific">Mycena venus</name>
    <dbReference type="NCBI Taxonomy" id="2733690"/>
    <lineage>
        <taxon>Eukaryota</taxon>
        <taxon>Fungi</taxon>
        <taxon>Dikarya</taxon>
        <taxon>Basidiomycota</taxon>
        <taxon>Agaricomycotina</taxon>
        <taxon>Agaricomycetes</taxon>
        <taxon>Agaricomycetidae</taxon>
        <taxon>Agaricales</taxon>
        <taxon>Marasmiineae</taxon>
        <taxon>Mycenaceae</taxon>
        <taxon>Mycena</taxon>
    </lineage>
</organism>
<dbReference type="Gene3D" id="1.10.420.10">
    <property type="entry name" value="Peroxidase, domain 2"/>
    <property type="match status" value="1"/>
</dbReference>
<dbReference type="Proteomes" id="UP000620124">
    <property type="component" value="Unassembled WGS sequence"/>
</dbReference>
<dbReference type="InterPro" id="IPR010255">
    <property type="entry name" value="Haem_peroxidase_sf"/>
</dbReference>
<dbReference type="GO" id="GO:0042744">
    <property type="term" value="P:hydrogen peroxide catabolic process"/>
    <property type="evidence" value="ECO:0007669"/>
    <property type="project" value="TreeGrafter"/>
</dbReference>
<reference evidence="10" key="1">
    <citation type="submission" date="2020-05" db="EMBL/GenBank/DDBJ databases">
        <title>Mycena genomes resolve the evolution of fungal bioluminescence.</title>
        <authorList>
            <person name="Tsai I.J."/>
        </authorList>
    </citation>
    <scope>NUCLEOTIDE SEQUENCE</scope>
    <source>
        <strain evidence="10">CCC161011</strain>
    </source>
</reference>
<dbReference type="InterPro" id="IPR044831">
    <property type="entry name" value="Ccp1-like"/>
</dbReference>
<dbReference type="GO" id="GO:0034599">
    <property type="term" value="P:cellular response to oxidative stress"/>
    <property type="evidence" value="ECO:0007669"/>
    <property type="project" value="InterPro"/>
</dbReference>
<comment type="function">
    <text evidence="1">Destroys radicals which are normally produced within the cells and which are toxic to biological systems.</text>
</comment>
<keyword evidence="7" id="KW-0408">Iron</keyword>
<dbReference type="SUPFAM" id="SSF48113">
    <property type="entry name" value="Heme-dependent peroxidases"/>
    <property type="match status" value="1"/>
</dbReference>
<dbReference type="InterPro" id="IPR002207">
    <property type="entry name" value="Peroxidase_I"/>
</dbReference>
<keyword evidence="4" id="KW-0349">Heme</keyword>
<dbReference type="EMBL" id="JACAZI010000014">
    <property type="protein sequence ID" value="KAF7344811.1"/>
    <property type="molecule type" value="Genomic_DNA"/>
</dbReference>
<evidence type="ECO:0000256" key="1">
    <source>
        <dbReference type="ARBA" id="ARBA00003917"/>
    </source>
</evidence>
<sequence>MCASWWAYLGSVDKHHSILSTPKMGFLVACGTLALLGTAHAYIWPSPQLDALEAVRFDQLGFNTLAASLANFVQPCNLFLFDPTINPNSGRSDAADWIRTAYHDAATHNSTDGTGGMDGSIRLPAEQARAENVGNGFANTMGIVLAVVDRYVSNADAIALGALIAIETCGGPEIAFRGGRIDAPVPNAPGVPVPEQGLDSHIASFARQGFTQTEMIGLVACGVLRRHTFGGVQHSVFPNIVGVLNDPNSTDDVAHFDSTFVTFDNNIAVEYIAGTTKDPLVVGFNDTTNSDKRIFGSDGNATMHSFANSPELFASTCADLFARMLDTVPSDVQLTDVITPLPVKPSSVKLIMDGDTLQLFGLVRLWNTTEDPNRTVRVLWHDHVGGTGNNTLSFIDTSSSTGGKYTATWYGFNSTITSRPLLLDPVAGVTSLSFVVDGVLKDQGGLGFAIQDGFMLSQTSCQGGAPVTGRVDVAVRNGVNPSRVYLEQINIDSVQIRSITEIDITPPTQPVAANSAYSLWSMNLTDQGMTFTIGAEIDGVKYSTTDPISFFDFAPCPE</sequence>
<keyword evidence="5" id="KW-0479">Metal-binding</keyword>
<dbReference type="GO" id="GO:0020037">
    <property type="term" value="F:heme binding"/>
    <property type="evidence" value="ECO:0007669"/>
    <property type="project" value="UniProtKB-UniRule"/>
</dbReference>
<keyword evidence="11" id="KW-1185">Reference proteome</keyword>
<gene>
    <name evidence="10" type="ORF">MVEN_01642200</name>
</gene>
<keyword evidence="6 8" id="KW-0560">Oxidoreductase</keyword>
<dbReference type="AlphaFoldDB" id="A0A8H6XQU5"/>
<dbReference type="PANTHER" id="PTHR31356">
    <property type="entry name" value="THYLAKOID LUMENAL 29 KDA PROTEIN, CHLOROPLASTIC-RELATED"/>
    <property type="match status" value="1"/>
</dbReference>
<dbReference type="EC" id="1.11.1.-" evidence="8"/>
<dbReference type="InterPro" id="IPR002016">
    <property type="entry name" value="Haem_peroxidase"/>
</dbReference>
<comment type="similarity">
    <text evidence="2">Belongs to the peroxidase family. Cytochrome c peroxidase subfamily.</text>
</comment>
<dbReference type="GO" id="GO:0046872">
    <property type="term" value="F:metal ion binding"/>
    <property type="evidence" value="ECO:0007669"/>
    <property type="project" value="UniProtKB-UniRule"/>
</dbReference>
<feature type="domain" description="Plant heme peroxidase family profile" evidence="9">
    <location>
        <begin position="72"/>
        <end position="364"/>
    </location>
</feature>
<dbReference type="PRINTS" id="PR00459">
    <property type="entry name" value="ASPEROXIDASE"/>
</dbReference>
<keyword evidence="3 8" id="KW-0575">Peroxidase</keyword>
<protein>
    <recommendedName>
        <fullName evidence="8">Peroxidase</fullName>
        <ecNumber evidence="8">1.11.1.-</ecNumber>
    </recommendedName>
</protein>
<dbReference type="GO" id="GO:0004601">
    <property type="term" value="F:peroxidase activity"/>
    <property type="evidence" value="ECO:0007669"/>
    <property type="project" value="UniProtKB-KW"/>
</dbReference>
<dbReference type="OrthoDB" id="2144714at2759"/>
<accession>A0A8H6XQU5</accession>
<evidence type="ECO:0000256" key="8">
    <source>
        <dbReference type="RuleBase" id="RU363051"/>
    </source>
</evidence>
<comment type="caution">
    <text evidence="10">The sequence shown here is derived from an EMBL/GenBank/DDBJ whole genome shotgun (WGS) entry which is preliminary data.</text>
</comment>
<dbReference type="Pfam" id="PF00141">
    <property type="entry name" value="peroxidase"/>
    <property type="match status" value="1"/>
</dbReference>